<keyword evidence="2" id="KW-1185">Reference proteome</keyword>
<dbReference type="Pfam" id="PF13668">
    <property type="entry name" value="Ferritin_2"/>
    <property type="match status" value="1"/>
</dbReference>
<reference evidence="1 2" key="1">
    <citation type="submission" date="2020-08" db="EMBL/GenBank/DDBJ databases">
        <title>Sequencing the genomes of 1000 actinobacteria strains.</title>
        <authorList>
            <person name="Klenk H.-P."/>
        </authorList>
    </citation>
    <scope>NUCLEOTIDE SEQUENCE [LARGE SCALE GENOMIC DNA]</scope>
    <source>
        <strain evidence="1 2">DSM 28967</strain>
    </source>
</reference>
<dbReference type="Proteomes" id="UP000549971">
    <property type="component" value="Unassembled WGS sequence"/>
</dbReference>
<dbReference type="InterPro" id="IPR052965">
    <property type="entry name" value="Pigment-catalase-like"/>
</dbReference>
<dbReference type="PANTHER" id="PTHR31694:SF26">
    <property type="entry name" value="OS05G0151100 PROTEIN"/>
    <property type="match status" value="1"/>
</dbReference>
<protein>
    <recommendedName>
        <fullName evidence="3">Ferritin-like domain-containing protein</fullName>
    </recommendedName>
</protein>
<evidence type="ECO:0000313" key="1">
    <source>
        <dbReference type="EMBL" id="MBB5833314.1"/>
    </source>
</evidence>
<dbReference type="EMBL" id="JACHMY010000001">
    <property type="protein sequence ID" value="MBB5833314.1"/>
    <property type="molecule type" value="Genomic_DNA"/>
</dbReference>
<organism evidence="1 2">
    <name type="scientific">Kribbella italica</name>
    <dbReference type="NCBI Taxonomy" id="1540520"/>
    <lineage>
        <taxon>Bacteria</taxon>
        <taxon>Bacillati</taxon>
        <taxon>Actinomycetota</taxon>
        <taxon>Actinomycetes</taxon>
        <taxon>Propionibacteriales</taxon>
        <taxon>Kribbellaceae</taxon>
        <taxon>Kribbella</taxon>
    </lineage>
</organism>
<sequence length="331" mass="34347">MFDKLFIRNAIDRSAENGVDRRKFLRAAGVTTAGVGLAGGGLLAGSVLNPAAADSGPLGLDLDLDLGLGENHHPGGQPSDGAVLNFALNLEYLEAEFYLRAVRGYGLSALDVLGKGKLGIVRGGRKVKFQTKAVKAYADEIAADEVAHVRFLRKALGKAAVARPAIDIDAAFTAAATAAGLIKPGQKFDAYANENNFLLAAYVFEDVGVTAYKGAAPLITNKTFLEAAAGILAVEAYHAANIRTSLVAAGLEVPSVAISNARDSLDGKTDLDQGVTYQGKTNIVPTDANGIAFSRGADQVLNIVYLTPKKATKGGFFPAGVNGSINTSRAN</sequence>
<dbReference type="CDD" id="cd00657">
    <property type="entry name" value="Ferritin_like"/>
    <property type="match status" value="1"/>
</dbReference>
<accession>A0A7W9J0C6</accession>
<evidence type="ECO:0000313" key="2">
    <source>
        <dbReference type="Proteomes" id="UP000549971"/>
    </source>
</evidence>
<dbReference type="SUPFAM" id="SSF47240">
    <property type="entry name" value="Ferritin-like"/>
    <property type="match status" value="1"/>
</dbReference>
<dbReference type="PANTHER" id="PTHR31694">
    <property type="entry name" value="DESICCATION-LIKE PROTEIN"/>
    <property type="match status" value="1"/>
</dbReference>
<dbReference type="AlphaFoldDB" id="A0A7W9J0C6"/>
<dbReference type="InterPro" id="IPR009078">
    <property type="entry name" value="Ferritin-like_SF"/>
</dbReference>
<comment type="caution">
    <text evidence="1">The sequence shown here is derived from an EMBL/GenBank/DDBJ whole genome shotgun (WGS) entry which is preliminary data.</text>
</comment>
<dbReference type="RefSeq" id="WP_184793225.1">
    <property type="nucleotide sequence ID" value="NZ_JACHMY010000001.1"/>
</dbReference>
<dbReference type="PROSITE" id="PS51318">
    <property type="entry name" value="TAT"/>
    <property type="match status" value="1"/>
</dbReference>
<gene>
    <name evidence="1" type="ORF">HDA39_000048</name>
</gene>
<evidence type="ECO:0008006" key="3">
    <source>
        <dbReference type="Google" id="ProtNLM"/>
    </source>
</evidence>
<dbReference type="InterPro" id="IPR006311">
    <property type="entry name" value="TAT_signal"/>
</dbReference>
<name>A0A7W9J0C6_9ACTN</name>
<proteinExistence type="predicted"/>